<evidence type="ECO:0008006" key="4">
    <source>
        <dbReference type="Google" id="ProtNLM"/>
    </source>
</evidence>
<feature type="transmembrane region" description="Helical" evidence="1">
    <location>
        <begin position="102"/>
        <end position="122"/>
    </location>
</feature>
<dbReference type="Proteomes" id="UP001231915">
    <property type="component" value="Unassembled WGS sequence"/>
</dbReference>
<keyword evidence="3" id="KW-1185">Reference proteome</keyword>
<organism evidence="2 3">
    <name type="scientific">Pseudoalteromonas obscura</name>
    <dbReference type="NCBI Taxonomy" id="3048491"/>
    <lineage>
        <taxon>Bacteria</taxon>
        <taxon>Pseudomonadati</taxon>
        <taxon>Pseudomonadota</taxon>
        <taxon>Gammaproteobacteria</taxon>
        <taxon>Alteromonadales</taxon>
        <taxon>Pseudoalteromonadaceae</taxon>
        <taxon>Pseudoalteromonas</taxon>
    </lineage>
</organism>
<keyword evidence="1" id="KW-0812">Transmembrane</keyword>
<name>A0ABT7EKN1_9GAMM</name>
<dbReference type="EMBL" id="JASJUT010000003">
    <property type="protein sequence ID" value="MDK2595609.1"/>
    <property type="molecule type" value="Genomic_DNA"/>
</dbReference>
<proteinExistence type="predicted"/>
<keyword evidence="1" id="KW-0472">Membrane</keyword>
<protein>
    <recommendedName>
        <fullName evidence="4">Transmembrane protein</fullName>
    </recommendedName>
</protein>
<gene>
    <name evidence="2" type="ORF">QNM18_11175</name>
</gene>
<evidence type="ECO:0000313" key="2">
    <source>
        <dbReference type="EMBL" id="MDK2595609.1"/>
    </source>
</evidence>
<evidence type="ECO:0000313" key="3">
    <source>
        <dbReference type="Proteomes" id="UP001231915"/>
    </source>
</evidence>
<dbReference type="RefSeq" id="WP_284137255.1">
    <property type="nucleotide sequence ID" value="NZ_JASJUT010000003.1"/>
</dbReference>
<reference evidence="2 3" key="1">
    <citation type="submission" date="2023-05" db="EMBL/GenBank/DDBJ databases">
        <title>Pseudoalteromonas ardens sp. nov., Pseudoalteromonas obscura sp. nov., and Pseudoalteromonas umbrosa sp. nov., isolated from the coral Montipora capitata.</title>
        <authorList>
            <person name="Thomas E.M."/>
            <person name="Smith E.M."/>
            <person name="Papke E."/>
            <person name="Shlafstein M.D."/>
            <person name="Oline D.K."/>
            <person name="Videau P."/>
            <person name="Saw J.H."/>
            <person name="Strangman W.K."/>
            <person name="Ushijima B."/>
        </authorList>
    </citation>
    <scope>NUCLEOTIDE SEQUENCE [LARGE SCALE GENOMIC DNA]</scope>
    <source>
        <strain evidence="2 3">P94</strain>
    </source>
</reference>
<evidence type="ECO:0000256" key="1">
    <source>
        <dbReference type="SAM" id="Phobius"/>
    </source>
</evidence>
<comment type="caution">
    <text evidence="2">The sequence shown here is derived from an EMBL/GenBank/DDBJ whole genome shotgun (WGS) entry which is preliminary data.</text>
</comment>
<accession>A0ABT7EKN1</accession>
<feature type="transmembrane region" description="Helical" evidence="1">
    <location>
        <begin position="12"/>
        <end position="38"/>
    </location>
</feature>
<keyword evidence="1" id="KW-1133">Transmembrane helix</keyword>
<sequence length="129" mass="14334">MSLLKLLLSAVFVLQIALFNLALYIPSIVIAASFMLYFLKRYNALSHMGLAALGLCLSYGFLSIWGCNDNIFSVSENSQCLATGYNKLTHLYATTRNGVGPYILLVSFTVGSFANGCLRLFMELKEMRR</sequence>
<feature type="transmembrane region" description="Helical" evidence="1">
    <location>
        <begin position="45"/>
        <end position="65"/>
    </location>
</feature>